<evidence type="ECO:0000313" key="4">
    <source>
        <dbReference type="Proteomes" id="UP000199356"/>
    </source>
</evidence>
<accession>A0A1I5S598</accession>
<dbReference type="RefSeq" id="WP_093422623.1">
    <property type="nucleotide sequence ID" value="NZ_FOXA01000010.1"/>
</dbReference>
<dbReference type="EMBL" id="FOXA01000010">
    <property type="protein sequence ID" value="SFP65905.1"/>
    <property type="molecule type" value="Genomic_DNA"/>
</dbReference>
<feature type="signal peptide" evidence="2">
    <location>
        <begin position="1"/>
        <end position="17"/>
    </location>
</feature>
<gene>
    <name evidence="3" type="ORF">SAMN04488047_11050</name>
</gene>
<proteinExistence type="predicted"/>
<evidence type="ECO:0000256" key="1">
    <source>
        <dbReference type="SAM" id="MobiDB-lite"/>
    </source>
</evidence>
<evidence type="ECO:0008006" key="5">
    <source>
        <dbReference type="Google" id="ProtNLM"/>
    </source>
</evidence>
<keyword evidence="2" id="KW-0732">Signal</keyword>
<name>A0A1I5S598_9RHOB</name>
<protein>
    <recommendedName>
        <fullName evidence="5">Flagellar protein FliL</fullName>
    </recommendedName>
</protein>
<organism evidence="3 4">
    <name type="scientific">Tranquillimonas alkanivorans</name>
    <dbReference type="NCBI Taxonomy" id="441119"/>
    <lineage>
        <taxon>Bacteria</taxon>
        <taxon>Pseudomonadati</taxon>
        <taxon>Pseudomonadota</taxon>
        <taxon>Alphaproteobacteria</taxon>
        <taxon>Rhodobacterales</taxon>
        <taxon>Roseobacteraceae</taxon>
        <taxon>Tranquillimonas</taxon>
    </lineage>
</organism>
<sequence>MKKTTLLMAALPMLSLAAGYGAGPMLLPAEASVPAPKASDDDDARAYLEARAEQPAAPNEVAPAAEGHTADEDAETPAEPPQQVVNLGRMTVPVYKPRSVTYVVADFGVSVGAGRAEHYRVGEHAARLRDAILQSMARAASGEMMAGAAIDTELLSKEIGTDIRRDFADVEDVLFLSLFKTDVPRS</sequence>
<dbReference type="STRING" id="441119.SAMN04488047_11050"/>
<evidence type="ECO:0000313" key="3">
    <source>
        <dbReference type="EMBL" id="SFP65905.1"/>
    </source>
</evidence>
<dbReference type="OrthoDB" id="7866462at2"/>
<feature type="compositionally biased region" description="Low complexity" evidence="1">
    <location>
        <begin position="53"/>
        <end position="66"/>
    </location>
</feature>
<dbReference type="Proteomes" id="UP000199356">
    <property type="component" value="Unassembled WGS sequence"/>
</dbReference>
<reference evidence="3 4" key="1">
    <citation type="submission" date="2016-10" db="EMBL/GenBank/DDBJ databases">
        <authorList>
            <person name="de Groot N.N."/>
        </authorList>
    </citation>
    <scope>NUCLEOTIDE SEQUENCE [LARGE SCALE GENOMIC DNA]</scope>
    <source>
        <strain evidence="3 4">DSM 19547</strain>
    </source>
</reference>
<feature type="chain" id="PRO_5011762572" description="Flagellar protein FliL" evidence="2">
    <location>
        <begin position="18"/>
        <end position="186"/>
    </location>
</feature>
<keyword evidence="4" id="KW-1185">Reference proteome</keyword>
<evidence type="ECO:0000256" key="2">
    <source>
        <dbReference type="SAM" id="SignalP"/>
    </source>
</evidence>
<dbReference type="AlphaFoldDB" id="A0A1I5S598"/>
<feature type="region of interest" description="Disordered" evidence="1">
    <location>
        <begin position="52"/>
        <end position="85"/>
    </location>
</feature>